<dbReference type="SUPFAM" id="SSF52540">
    <property type="entry name" value="P-loop containing nucleoside triphosphate hydrolases"/>
    <property type="match status" value="2"/>
</dbReference>
<feature type="region of interest" description="Disordered" evidence="6">
    <location>
        <begin position="1136"/>
        <end position="1160"/>
    </location>
</feature>
<evidence type="ECO:0000313" key="10">
    <source>
        <dbReference type="EMBL" id="GGN34670.1"/>
    </source>
</evidence>
<keyword evidence="11" id="KW-1185">Reference proteome</keyword>
<name>A0ABQ2IY93_9DEIO</name>
<dbReference type="InterPro" id="IPR027417">
    <property type="entry name" value="P-loop_NTPase"/>
</dbReference>
<dbReference type="InterPro" id="IPR014001">
    <property type="entry name" value="Helicase_ATP-bd"/>
</dbReference>
<dbReference type="InterPro" id="IPR014016">
    <property type="entry name" value="UvrD-like_ATP-bd"/>
</dbReference>
<dbReference type="InterPro" id="IPR027785">
    <property type="entry name" value="UvrD-like_helicase_C"/>
</dbReference>
<evidence type="ECO:0000256" key="5">
    <source>
        <dbReference type="PROSITE-ProRule" id="PRU00560"/>
    </source>
</evidence>
<dbReference type="Proteomes" id="UP000645517">
    <property type="component" value="Unassembled WGS sequence"/>
</dbReference>
<dbReference type="InterPro" id="IPR014017">
    <property type="entry name" value="DNA_helicase_UvrD-like_C"/>
</dbReference>
<dbReference type="Pfam" id="PF13538">
    <property type="entry name" value="UvrD_C_2"/>
    <property type="match status" value="1"/>
</dbReference>
<evidence type="ECO:0000259" key="8">
    <source>
        <dbReference type="PROSITE" id="PS51194"/>
    </source>
</evidence>
<dbReference type="EMBL" id="BMOR01000004">
    <property type="protein sequence ID" value="GGN34670.1"/>
    <property type="molecule type" value="Genomic_DNA"/>
</dbReference>
<dbReference type="InterPro" id="IPR011545">
    <property type="entry name" value="DEAD/DEAH_box_helicase_dom"/>
</dbReference>
<dbReference type="PANTHER" id="PTHR13710">
    <property type="entry name" value="DNA HELICASE RECQ FAMILY MEMBER"/>
    <property type="match status" value="1"/>
</dbReference>
<feature type="binding site" evidence="5">
    <location>
        <begin position="1005"/>
        <end position="1012"/>
    </location>
    <ligand>
        <name>ATP</name>
        <dbReference type="ChEBI" id="CHEBI:30616"/>
    </ligand>
</feature>
<dbReference type="Pfam" id="PF13245">
    <property type="entry name" value="AAA_19"/>
    <property type="match status" value="1"/>
</dbReference>
<protein>
    <recommendedName>
        <fullName evidence="12">ATP-dependent DNA helicase, RecQ family</fullName>
    </recommendedName>
</protein>
<dbReference type="PANTHER" id="PTHR13710:SF108">
    <property type="entry name" value="ATP-DEPENDENT DNA HELICASE Q4"/>
    <property type="match status" value="1"/>
</dbReference>
<dbReference type="InterPro" id="IPR001650">
    <property type="entry name" value="Helicase_C-like"/>
</dbReference>
<reference evidence="11" key="1">
    <citation type="journal article" date="2019" name="Int. J. Syst. Evol. Microbiol.">
        <title>The Global Catalogue of Microorganisms (GCM) 10K type strain sequencing project: providing services to taxonomists for standard genome sequencing and annotation.</title>
        <authorList>
            <consortium name="The Broad Institute Genomics Platform"/>
            <consortium name="The Broad Institute Genome Sequencing Center for Infectious Disease"/>
            <person name="Wu L."/>
            <person name="Ma J."/>
        </authorList>
    </citation>
    <scope>NUCLEOTIDE SEQUENCE [LARGE SCALE GENOMIC DNA]</scope>
    <source>
        <strain evidence="11">JCM 16918</strain>
    </source>
</reference>
<sequence>MVSGGQPWVFTGDHLSQVEQVAPRVAVLAGHNVRRFDVPQLERLIGTPFPAELDARVVDTLELASLVFPGEPSQALDKLYREQSSLSDPVQDCLESAQVLARCVRALSGVPGLVRSVARRLLPPGATRDLIPADAPDAHEDWALLDALPLRGDWAALRAFVDGLPPRQWENLGAAVFLHWVLRCADPASRRPAWITQEFPSFGAAERAAFPPGWTDGQLREELQAFYGPHYDFRGGQLEIVRATLAGEVVPLGLLPTGGGKSLCFQFPALLLSKYGRGLTVIVSPLQALMEDQVMNLRLSLPGWGERAAFLSSGQSPLEQRRVLEDVWAGRTDILYVSPERLQNVGVQRLLRHRQPALWVLDEAHTLSQWGMDFRPDFLRMPAVIREVHAGSAAPLVAFVTATATVKVVQDLQERFVAELQDMLGRPLVRVPDSAAFSWRSEIRTEMRVVPASARLGVIVDVLTARRGQGVAIVYVRSRALCESYAQALTSAGVRAEPYHARIPAAEKLRVLQAFREGELDVVVATNAFGMGIDRSGIHTVIHAGPPSAPESYLQEIGRVARQPGEVGHALMLWDERDFMQAFRLESRGRIGGPKALKDCWDLVKKRLTLPPAGRWVSSLEFGDILPQEDPDELTTQARVALFALEAYDLMREGEKQPARLNLRLLKWDGETGETARPLLRSLQARGLRPGDEALLDVRETALLAGLRVPQVVTAARQLVRSGHVAWSYPVALRARRGARKALEACGASLRAFAAHLRDHPDADLSALNAGPVDEDVRRRLKQANLLTALRVLQALDVVRSRRSDFHVHLQPVVEGAPVRQWLADAEERWVGVQALADGLITRLLALGAGETLELNAADLDARYEAELGGMDALEALHAIQFLGLANVARGESEVGSVFYLQRGTRPRYSKAAFTPLELHYADRARRLHALRHILLQSDETARVALLEAYFTLPLDRFCERHLPFPEAATTPQSPELRERILGGLSDAQRRVVTDDESRAILVLAGPGSGKTRTIVHRVANLVALRDVNPARVLVLAYNRTAVAEVRERLAALLGGSGLHVTVQTFHGLARTLTGLSERDAPREVRADDRFDWLIRQASAQLRDQPAPYQYVLVDEYQDVNAAQYELVTHLAAFDRTPQPTEGTAADSAPKDDPAREDDREQPGYLVAVGDDDQNLYTFQGADIEFIRRFQTDYDIPDGQVVPLLANYRARPRLVEVANAFIEAALPENARLKGPSGRVTSAHDAEDSGEVRIGRYQHRYHAALRVARDVTARIAQGTPAHELAVLAREWTHLHEVQHALKDAGVPYQLYNVRDQLRPAASLIGSALRAALTAQPDTPAPDAHAALHALRETLGLSDRDRAWAAILSATQGLTHTTWGALALRIDAARPLARGGVILSTYHSAKGSEFDHVFIMNEGLRRHGAHPPADDTRALYVALTRARYSVTLLRREGDCHPTLISRPFQDTLQALHAQPCPMPTDEPLPARLRYRIDGDPADLFITAPDLLRPEGRAATERYARHWPALTRTGLRLTTPDGLVGHLSRNGALNARLSRVQSGAIIHATGATVLRCERDDEWYDRAEYTGTETHHHHVLPTFEVDEPFNAPMSL</sequence>
<evidence type="ECO:0000259" key="7">
    <source>
        <dbReference type="PROSITE" id="PS51192"/>
    </source>
</evidence>
<feature type="domain" description="Helicase ATP-binding" evidence="7">
    <location>
        <begin position="242"/>
        <end position="422"/>
    </location>
</feature>
<keyword evidence="3 5" id="KW-0347">Helicase</keyword>
<dbReference type="NCBIfam" id="TIGR00614">
    <property type="entry name" value="recQ_fam"/>
    <property type="match status" value="1"/>
</dbReference>
<organism evidence="10 11">
    <name type="scientific">Deinococcus daejeonensis</name>
    <dbReference type="NCBI Taxonomy" id="1007098"/>
    <lineage>
        <taxon>Bacteria</taxon>
        <taxon>Thermotogati</taxon>
        <taxon>Deinococcota</taxon>
        <taxon>Deinococci</taxon>
        <taxon>Deinococcales</taxon>
        <taxon>Deinococcaceae</taxon>
        <taxon>Deinococcus</taxon>
    </lineage>
</organism>
<keyword evidence="1 5" id="KW-0547">Nucleotide-binding</keyword>
<feature type="domain" description="UvrD-like helicase ATP-binding" evidence="9">
    <location>
        <begin position="984"/>
        <end position="1211"/>
    </location>
</feature>
<dbReference type="InterPro" id="IPR036397">
    <property type="entry name" value="RNaseH_sf"/>
</dbReference>
<proteinExistence type="predicted"/>
<evidence type="ECO:0000256" key="4">
    <source>
        <dbReference type="ARBA" id="ARBA00022840"/>
    </source>
</evidence>
<dbReference type="CDD" id="cd17932">
    <property type="entry name" value="DEXQc_UvrD"/>
    <property type="match status" value="1"/>
</dbReference>
<dbReference type="Pfam" id="PF13361">
    <property type="entry name" value="UvrD_C"/>
    <property type="match status" value="1"/>
</dbReference>
<evidence type="ECO:0000256" key="3">
    <source>
        <dbReference type="ARBA" id="ARBA00022806"/>
    </source>
</evidence>
<evidence type="ECO:0000256" key="6">
    <source>
        <dbReference type="SAM" id="MobiDB-lite"/>
    </source>
</evidence>
<dbReference type="PROSITE" id="PS51198">
    <property type="entry name" value="UVRD_HELICASE_ATP_BIND"/>
    <property type="match status" value="1"/>
</dbReference>
<gene>
    <name evidence="10" type="ORF">GCM10010842_13590</name>
</gene>
<dbReference type="SUPFAM" id="SSF53098">
    <property type="entry name" value="Ribonuclease H-like"/>
    <property type="match status" value="1"/>
</dbReference>
<evidence type="ECO:0000313" key="11">
    <source>
        <dbReference type="Proteomes" id="UP000645517"/>
    </source>
</evidence>
<dbReference type="SMART" id="SM00490">
    <property type="entry name" value="HELICc"/>
    <property type="match status" value="1"/>
</dbReference>
<evidence type="ECO:0000256" key="2">
    <source>
        <dbReference type="ARBA" id="ARBA00022801"/>
    </source>
</evidence>
<dbReference type="Gene3D" id="3.40.50.300">
    <property type="entry name" value="P-loop containing nucleotide triphosphate hydrolases"/>
    <property type="match status" value="5"/>
</dbReference>
<evidence type="ECO:0000259" key="9">
    <source>
        <dbReference type="PROSITE" id="PS51198"/>
    </source>
</evidence>
<dbReference type="Pfam" id="PF00270">
    <property type="entry name" value="DEAD"/>
    <property type="match status" value="1"/>
</dbReference>
<dbReference type="PROSITE" id="PS51194">
    <property type="entry name" value="HELICASE_CTER"/>
    <property type="match status" value="1"/>
</dbReference>
<feature type="domain" description="Helicase C-terminal" evidence="8">
    <location>
        <begin position="458"/>
        <end position="609"/>
    </location>
</feature>
<comment type="caution">
    <text evidence="10">The sequence shown here is derived from an EMBL/GenBank/DDBJ whole genome shotgun (WGS) entry which is preliminary data.</text>
</comment>
<keyword evidence="4 5" id="KW-0067">ATP-binding</keyword>
<keyword evidence="2 5" id="KW-0378">Hydrolase</keyword>
<dbReference type="InterPro" id="IPR004589">
    <property type="entry name" value="DNA_helicase_ATP-dep_RecQ"/>
</dbReference>
<dbReference type="CDD" id="cd17920">
    <property type="entry name" value="DEXHc_RecQ"/>
    <property type="match status" value="1"/>
</dbReference>
<accession>A0ABQ2IY93</accession>
<dbReference type="InterPro" id="IPR012337">
    <property type="entry name" value="RNaseH-like_sf"/>
</dbReference>
<dbReference type="Gene3D" id="3.30.420.10">
    <property type="entry name" value="Ribonuclease H-like superfamily/Ribonuclease H"/>
    <property type="match status" value="1"/>
</dbReference>
<evidence type="ECO:0008006" key="12">
    <source>
        <dbReference type="Google" id="ProtNLM"/>
    </source>
</evidence>
<dbReference type="SMART" id="SM00487">
    <property type="entry name" value="DEXDc"/>
    <property type="match status" value="1"/>
</dbReference>
<dbReference type="Pfam" id="PF00271">
    <property type="entry name" value="Helicase_C"/>
    <property type="match status" value="1"/>
</dbReference>
<dbReference type="PROSITE" id="PS51192">
    <property type="entry name" value="HELICASE_ATP_BIND_1"/>
    <property type="match status" value="1"/>
</dbReference>
<evidence type="ECO:0000256" key="1">
    <source>
        <dbReference type="ARBA" id="ARBA00022741"/>
    </source>
</evidence>
<feature type="compositionally biased region" description="Basic and acidic residues" evidence="6">
    <location>
        <begin position="1149"/>
        <end position="1160"/>
    </location>
</feature>